<comment type="subcellular location">
    <subcellularLocation>
        <location evidence="1">Membrane</location>
        <topology evidence="1">Multi-pass membrane protein</topology>
    </subcellularLocation>
</comment>
<evidence type="ECO:0000256" key="3">
    <source>
        <dbReference type="ARBA" id="ARBA00022989"/>
    </source>
</evidence>
<gene>
    <name evidence="8" type="ORF">WA026_020982</name>
</gene>
<keyword evidence="4 5" id="KW-0472">Membrane</keyword>
<dbReference type="Pfam" id="PF12698">
    <property type="entry name" value="ABC2_membrane_3"/>
    <property type="match status" value="1"/>
</dbReference>
<dbReference type="InterPro" id="IPR027417">
    <property type="entry name" value="P-loop_NTPase"/>
</dbReference>
<evidence type="ECO:0000259" key="6">
    <source>
        <dbReference type="Pfam" id="PF00005"/>
    </source>
</evidence>
<reference evidence="8 9" key="1">
    <citation type="submission" date="2023-03" db="EMBL/GenBank/DDBJ databases">
        <title>Genome insight into feeding habits of ladybird beetles.</title>
        <authorList>
            <person name="Li H.-S."/>
            <person name="Huang Y.-H."/>
            <person name="Pang H."/>
        </authorList>
    </citation>
    <scope>NUCLEOTIDE SEQUENCE [LARGE SCALE GENOMIC DNA]</scope>
    <source>
        <strain evidence="8">SYSU_2023b</strain>
        <tissue evidence="8">Whole body</tissue>
    </source>
</reference>
<feature type="domain" description="ABC-2 type transporter transmembrane" evidence="7">
    <location>
        <begin position="111"/>
        <end position="517"/>
    </location>
</feature>
<evidence type="ECO:0000313" key="8">
    <source>
        <dbReference type="EMBL" id="KAK9892601.1"/>
    </source>
</evidence>
<dbReference type="GO" id="GO:0005524">
    <property type="term" value="F:ATP binding"/>
    <property type="evidence" value="ECO:0007669"/>
    <property type="project" value="InterPro"/>
</dbReference>
<dbReference type="InterPro" id="IPR026082">
    <property type="entry name" value="ABCA"/>
</dbReference>
<feature type="domain" description="ABC transporter" evidence="6">
    <location>
        <begin position="588"/>
        <end position="619"/>
    </location>
</feature>
<accession>A0AAW1VA71</accession>
<comment type="caution">
    <text evidence="8">The sequence shown here is derived from an EMBL/GenBank/DDBJ whole genome shotgun (WGS) entry which is preliminary data.</text>
</comment>
<proteinExistence type="predicted"/>
<feature type="transmembrane region" description="Helical" evidence="5">
    <location>
        <begin position="494"/>
        <end position="518"/>
    </location>
</feature>
<dbReference type="Proteomes" id="UP001431783">
    <property type="component" value="Unassembled WGS sequence"/>
</dbReference>
<evidence type="ECO:0000313" key="9">
    <source>
        <dbReference type="Proteomes" id="UP001431783"/>
    </source>
</evidence>
<evidence type="ECO:0000256" key="1">
    <source>
        <dbReference type="ARBA" id="ARBA00004141"/>
    </source>
</evidence>
<dbReference type="AlphaFoldDB" id="A0AAW1VA71"/>
<dbReference type="EMBL" id="JARQZJ010000136">
    <property type="protein sequence ID" value="KAK9892601.1"/>
    <property type="molecule type" value="Genomic_DNA"/>
</dbReference>
<feature type="transmembrane region" description="Helical" evidence="5">
    <location>
        <begin position="351"/>
        <end position="378"/>
    </location>
</feature>
<keyword evidence="9" id="KW-1185">Reference proteome</keyword>
<dbReference type="SUPFAM" id="SSF52540">
    <property type="entry name" value="P-loop containing nucleoside triphosphate hydrolases"/>
    <property type="match status" value="2"/>
</dbReference>
<dbReference type="InterPro" id="IPR003439">
    <property type="entry name" value="ABC_transporter-like_ATP-bd"/>
</dbReference>
<evidence type="ECO:0000256" key="5">
    <source>
        <dbReference type="SAM" id="Phobius"/>
    </source>
</evidence>
<dbReference type="PANTHER" id="PTHR19229">
    <property type="entry name" value="ATP-BINDING CASSETTE TRANSPORTER SUBFAMILY A ABCA"/>
    <property type="match status" value="1"/>
</dbReference>
<evidence type="ECO:0000256" key="2">
    <source>
        <dbReference type="ARBA" id="ARBA00022692"/>
    </source>
</evidence>
<dbReference type="GO" id="GO:0140359">
    <property type="term" value="F:ABC-type transporter activity"/>
    <property type="evidence" value="ECO:0007669"/>
    <property type="project" value="InterPro"/>
</dbReference>
<keyword evidence="3 5" id="KW-1133">Transmembrane helix</keyword>
<evidence type="ECO:0008006" key="10">
    <source>
        <dbReference type="Google" id="ProtNLM"/>
    </source>
</evidence>
<dbReference type="PANTHER" id="PTHR19229:SF250">
    <property type="entry name" value="ABC TRANSPORTER DOMAIN-CONTAINING PROTEIN-RELATED"/>
    <property type="match status" value="1"/>
</dbReference>
<dbReference type="InterPro" id="IPR013525">
    <property type="entry name" value="ABC2_TM"/>
</dbReference>
<feature type="transmembrane region" description="Helical" evidence="5">
    <location>
        <begin position="110"/>
        <end position="129"/>
    </location>
</feature>
<feature type="transmembrane region" description="Helical" evidence="5">
    <location>
        <begin position="658"/>
        <end position="677"/>
    </location>
</feature>
<feature type="transmembrane region" description="Helical" evidence="5">
    <location>
        <begin position="452"/>
        <end position="474"/>
    </location>
</feature>
<evidence type="ECO:0000259" key="7">
    <source>
        <dbReference type="Pfam" id="PF12698"/>
    </source>
</evidence>
<dbReference type="GO" id="GO:0005319">
    <property type="term" value="F:lipid transporter activity"/>
    <property type="evidence" value="ECO:0007669"/>
    <property type="project" value="TreeGrafter"/>
</dbReference>
<dbReference type="GO" id="GO:0016020">
    <property type="term" value="C:membrane"/>
    <property type="evidence" value="ECO:0007669"/>
    <property type="project" value="UniProtKB-SubCell"/>
</dbReference>
<dbReference type="Pfam" id="PF00005">
    <property type="entry name" value="ABC_tran"/>
    <property type="match status" value="1"/>
</dbReference>
<dbReference type="Gene3D" id="3.40.50.300">
    <property type="entry name" value="P-loop containing nucleotide triphosphate hydrolases"/>
    <property type="match status" value="1"/>
</dbReference>
<name>A0AAW1VA71_9CUCU</name>
<protein>
    <recommendedName>
        <fullName evidence="10">ABC transporter domain-containing protein</fullName>
    </recommendedName>
</protein>
<evidence type="ECO:0000256" key="4">
    <source>
        <dbReference type="ARBA" id="ARBA00023136"/>
    </source>
</evidence>
<sequence length="756" mass="86570">MFNFRYDRGFASLTFEHESFLFIVLKCRVMELYNSMNLLPPSITFCSLMTTKVLLLWKRSYRNIGQLNVVANNSFERVVILCIESLKMGAWNKFLLLMWKNWKLQRRRPISFLIELAIPLLITSVFVVIRSRVKRESYPVKVYDPFFIETPDLESIRAYTPDDNKFINELMTSFENAKPFADTKKMEEYLAGPNFENMSDYSLIGLQFEQQALQDLPKNITITIRCGSKYVDWHTGELYPPFGLELRNRESSTGGDPSYRSNFIQLMYMMTEKLLNKSGKAEKLPDMYLQRFPNSAYEHDNFLDIFSQGSFFALFFMAAFVYGCTNMTKSITNEKEKQLKISMKIMGLPTWLHWTAWFCKMMVPFLIIAIVMVVMFKWKTSMGAIFEHTNWLLLFIFFLLYVSCIITYSFALSVFFSKANRAGSIAGILWIISLTPYLVIRRGNYEKSNKTLKYLSSLSVTTAMAYGFDIITVYEVQLKGVHWGNLFSSNDQLNITFGGVLLMMCFNVFFYLLIAVYVEAIYPGEFGVPQKWYFFLTRNFWCKNIREDDEMLLNGINNQYFEEDPRNLKAGVKIRNLWKSFGPNYAVKGINLNIYEDQITVLLGHNGAGKTTTMSMLTAFGAAFLSFDGSEDFTVFAAFVAFSFSFSMRLSLTGVDVEIFACCFICPFLASLSRVVWVGNGNRFAMFDYIFPDEVDGVAFLTVEDVSSLVSIVADDVNGTGSMVTEDVDGARIIASDDVAVIGLTEVDAGITIDES</sequence>
<feature type="transmembrane region" description="Helical" evidence="5">
    <location>
        <begin position="422"/>
        <end position="440"/>
    </location>
</feature>
<feature type="transmembrane region" description="Helical" evidence="5">
    <location>
        <begin position="390"/>
        <end position="416"/>
    </location>
</feature>
<dbReference type="GO" id="GO:0016887">
    <property type="term" value="F:ATP hydrolysis activity"/>
    <property type="evidence" value="ECO:0007669"/>
    <property type="project" value="InterPro"/>
</dbReference>
<organism evidence="8 9">
    <name type="scientific">Henosepilachna vigintioctopunctata</name>
    <dbReference type="NCBI Taxonomy" id="420089"/>
    <lineage>
        <taxon>Eukaryota</taxon>
        <taxon>Metazoa</taxon>
        <taxon>Ecdysozoa</taxon>
        <taxon>Arthropoda</taxon>
        <taxon>Hexapoda</taxon>
        <taxon>Insecta</taxon>
        <taxon>Pterygota</taxon>
        <taxon>Neoptera</taxon>
        <taxon>Endopterygota</taxon>
        <taxon>Coleoptera</taxon>
        <taxon>Polyphaga</taxon>
        <taxon>Cucujiformia</taxon>
        <taxon>Coccinelloidea</taxon>
        <taxon>Coccinellidae</taxon>
        <taxon>Epilachninae</taxon>
        <taxon>Epilachnini</taxon>
        <taxon>Henosepilachna</taxon>
    </lineage>
</organism>
<keyword evidence="2 5" id="KW-0812">Transmembrane</keyword>
<feature type="transmembrane region" description="Helical" evidence="5">
    <location>
        <begin position="311"/>
        <end position="331"/>
    </location>
</feature>